<dbReference type="EMBL" id="CP142733">
    <property type="protein sequence ID" value="WUR04276.1"/>
    <property type="molecule type" value="Genomic_DNA"/>
</dbReference>
<gene>
    <name evidence="1" type="ORF">VNE69_08034</name>
</gene>
<evidence type="ECO:0000313" key="1">
    <source>
        <dbReference type="EMBL" id="WUR04276.1"/>
    </source>
</evidence>
<reference evidence="1" key="1">
    <citation type="journal article" date="2024" name="BMC Genomics">
        <title>Functional annotation of a divergent genome using sequence and structure-based similarity.</title>
        <authorList>
            <person name="Svedberg D."/>
            <person name="Winiger R.R."/>
            <person name="Berg A."/>
            <person name="Sharma H."/>
            <person name="Tellgren-Roth C."/>
            <person name="Debrunner-Vossbrinck B.A."/>
            <person name="Vossbrinck C.R."/>
            <person name="Barandun J."/>
        </authorList>
    </citation>
    <scope>NUCLEOTIDE SEQUENCE</scope>
    <source>
        <strain evidence="1">Illinois isolate</strain>
    </source>
</reference>
<keyword evidence="2" id="KW-1185">Reference proteome</keyword>
<accession>A0AAX4JEF7</accession>
<name>A0AAX4JEF7_9MICR</name>
<dbReference type="Proteomes" id="UP001334084">
    <property type="component" value="Chromosome 8"/>
</dbReference>
<dbReference type="GeneID" id="90542110"/>
<organism evidence="1 2">
    <name type="scientific">Vairimorpha necatrix</name>
    <dbReference type="NCBI Taxonomy" id="6039"/>
    <lineage>
        <taxon>Eukaryota</taxon>
        <taxon>Fungi</taxon>
        <taxon>Fungi incertae sedis</taxon>
        <taxon>Microsporidia</taxon>
        <taxon>Nosematidae</taxon>
        <taxon>Vairimorpha</taxon>
    </lineage>
</organism>
<dbReference type="KEGG" id="vnx:VNE69_08034"/>
<dbReference type="RefSeq" id="XP_065330421.1">
    <property type="nucleotide sequence ID" value="XM_065474349.1"/>
</dbReference>
<evidence type="ECO:0000313" key="2">
    <source>
        <dbReference type="Proteomes" id="UP001334084"/>
    </source>
</evidence>
<protein>
    <submittedName>
        <fullName evidence="1">Uncharacterized protein</fullName>
    </submittedName>
</protein>
<sequence>MILMIEFVKCSYLNFPEYKKNNIQKNCENVSDTVKTFYNDEISNKLHCVENNNTLTNNVFVNKNEKYDKPLCSSKKPDENHKEMNTFSFINDNSNILLLNDCKNKIKNFIDQKKLKLDLSSKITNKNVLNHEDEALLKVLNHKIHCFRNNYIYNLKKSFIPKISFKITKITNIYLEYCMNEMIDILDLVCKVFDKREPIIKYKLLSFKNTVLTIEYNIEIMSIFKYVPIIEIMKNIRKNIVKEYEQEEIFSSVTNVINKFEGMNNKAEEVIKMYEMCIEIFKKK</sequence>
<proteinExistence type="predicted"/>
<dbReference type="AlphaFoldDB" id="A0AAX4JEF7"/>